<dbReference type="AlphaFoldDB" id="A0AAU1U4R2"/>
<feature type="compositionally biased region" description="Gly residues" evidence="2">
    <location>
        <begin position="151"/>
        <end position="168"/>
    </location>
</feature>
<proteinExistence type="inferred from homology"/>
<dbReference type="Gene3D" id="3.30.420.40">
    <property type="match status" value="2"/>
</dbReference>
<accession>A0AAU1U4R2</accession>
<dbReference type="InterPro" id="IPR000600">
    <property type="entry name" value="ROK"/>
</dbReference>
<reference evidence="3" key="1">
    <citation type="submission" date="2022-10" db="EMBL/GenBank/DDBJ databases">
        <title>The complete genomes of actinobacterial strains from the NBC collection.</title>
        <authorList>
            <person name="Joergensen T.S."/>
            <person name="Alvarez Arevalo M."/>
            <person name="Sterndorff E.B."/>
            <person name="Faurdal D."/>
            <person name="Vuksanovic O."/>
            <person name="Mourched A.-S."/>
            <person name="Charusanti P."/>
            <person name="Shaw S."/>
            <person name="Blin K."/>
            <person name="Weber T."/>
        </authorList>
    </citation>
    <scope>NUCLEOTIDE SEQUENCE</scope>
    <source>
        <strain evidence="3">NBC_00119</strain>
    </source>
</reference>
<gene>
    <name evidence="3" type="ORF">OHU69_11510</name>
</gene>
<dbReference type="PANTHER" id="PTHR18964:SF149">
    <property type="entry name" value="BIFUNCTIONAL UDP-N-ACETYLGLUCOSAMINE 2-EPIMERASE_N-ACETYLMANNOSAMINE KINASE"/>
    <property type="match status" value="1"/>
</dbReference>
<evidence type="ECO:0000256" key="2">
    <source>
        <dbReference type="SAM" id="MobiDB-lite"/>
    </source>
</evidence>
<evidence type="ECO:0000313" key="3">
    <source>
        <dbReference type="EMBL" id="WTS11614.1"/>
    </source>
</evidence>
<dbReference type="PANTHER" id="PTHR18964">
    <property type="entry name" value="ROK (REPRESSOR, ORF, KINASE) FAMILY"/>
    <property type="match status" value="1"/>
</dbReference>
<feature type="region of interest" description="Disordered" evidence="2">
    <location>
        <begin position="146"/>
        <end position="178"/>
    </location>
</feature>
<dbReference type="PROSITE" id="PS01125">
    <property type="entry name" value="ROK"/>
    <property type="match status" value="1"/>
</dbReference>
<dbReference type="InterPro" id="IPR036388">
    <property type="entry name" value="WH-like_DNA-bd_sf"/>
</dbReference>
<evidence type="ECO:0000256" key="1">
    <source>
        <dbReference type="ARBA" id="ARBA00006479"/>
    </source>
</evidence>
<dbReference type="SUPFAM" id="SSF46785">
    <property type="entry name" value="Winged helix' DNA-binding domain"/>
    <property type="match status" value="1"/>
</dbReference>
<protein>
    <submittedName>
        <fullName evidence="3">ROK family protein</fullName>
    </submittedName>
</protein>
<dbReference type="SUPFAM" id="SSF53067">
    <property type="entry name" value="Actin-like ATPase domain"/>
    <property type="match status" value="2"/>
</dbReference>
<sequence>MLSCMHEHDGPLTRLRRGHEQAVLELLRKHGPLSRAELGTRSGLSRTTLHDIVAEVVGNGSVVASTPHVEVRKRGRPVEKLSLNPAAGEAVGIDFARRAVHVAAVNFAHEVIGSASEAHAADLSWPERIDIAGRLLTSLATGSGSSVSSGAGSGSGPGSGAGAAGSGSGSADDGRRGRSGTVHLDALSAIGVGVVGPITDPGSENARAQGIDGLPDLLRKQFGVPVLLDNNTRLAALAEAVWGAAADASDVLYLRLSHGVGGGLVVGGALHRGRYGLSGEFGHITVDPVGRPCECGGTGCLETRASLDAVLCRYREAGGRADDLAGFLDKAATGEPSALDVLERVGNDVGGVLAAVCHAVGPGVIVVGGELAGAGPALLEPVERALRQQLMPLARHHVDVRRATLGEAGSALGGIALVLHESPLLSHYPQPVSEENA</sequence>
<dbReference type="Pfam" id="PF00480">
    <property type="entry name" value="ROK"/>
    <property type="match status" value="1"/>
</dbReference>
<dbReference type="InterPro" id="IPR036390">
    <property type="entry name" value="WH_DNA-bd_sf"/>
</dbReference>
<organism evidence="3">
    <name type="scientific">Streptomyces sp. NBC_00119</name>
    <dbReference type="NCBI Taxonomy" id="2975659"/>
    <lineage>
        <taxon>Bacteria</taxon>
        <taxon>Bacillati</taxon>
        <taxon>Actinomycetota</taxon>
        <taxon>Actinomycetes</taxon>
        <taxon>Kitasatosporales</taxon>
        <taxon>Streptomycetaceae</taxon>
        <taxon>Streptomyces</taxon>
    </lineage>
</organism>
<dbReference type="Gene3D" id="1.10.10.10">
    <property type="entry name" value="Winged helix-like DNA-binding domain superfamily/Winged helix DNA-binding domain"/>
    <property type="match status" value="1"/>
</dbReference>
<dbReference type="InterPro" id="IPR049874">
    <property type="entry name" value="ROK_cs"/>
</dbReference>
<comment type="similarity">
    <text evidence="1">Belongs to the ROK (NagC/XylR) family.</text>
</comment>
<dbReference type="InterPro" id="IPR043129">
    <property type="entry name" value="ATPase_NBD"/>
</dbReference>
<dbReference type="EMBL" id="CP108195">
    <property type="protein sequence ID" value="WTS11614.1"/>
    <property type="molecule type" value="Genomic_DNA"/>
</dbReference>
<name>A0AAU1U4R2_9ACTN</name>